<dbReference type="InterPro" id="IPR009003">
    <property type="entry name" value="Peptidase_S1_PA"/>
</dbReference>
<proteinExistence type="predicted"/>
<accession>A0A450YLT3</accession>
<protein>
    <recommendedName>
        <fullName evidence="3">Trypsin-like peptidase domain-containing protein</fullName>
    </recommendedName>
</protein>
<reference evidence="1" key="1">
    <citation type="submission" date="2019-02" db="EMBL/GenBank/DDBJ databases">
        <authorList>
            <person name="Gruber-Vodicka R. H."/>
            <person name="Seah K. B. B."/>
        </authorList>
    </citation>
    <scope>NUCLEOTIDE SEQUENCE</scope>
    <source>
        <strain evidence="2">BECK_S1320</strain>
        <strain evidence="1">BECK_S1321</strain>
    </source>
</reference>
<evidence type="ECO:0000313" key="1">
    <source>
        <dbReference type="EMBL" id="VFK42459.1"/>
    </source>
</evidence>
<dbReference type="EMBL" id="CAADFU010000118">
    <property type="protein sequence ID" value="VFK48253.1"/>
    <property type="molecule type" value="Genomic_DNA"/>
</dbReference>
<dbReference type="AlphaFoldDB" id="A0A450YLT3"/>
<dbReference type="SUPFAM" id="SSF50494">
    <property type="entry name" value="Trypsin-like serine proteases"/>
    <property type="match status" value="1"/>
</dbReference>
<evidence type="ECO:0000313" key="2">
    <source>
        <dbReference type="EMBL" id="VFK48253.1"/>
    </source>
</evidence>
<sequence length="439" mass="48673">MCLRSAVQFKVLIALILAFLFTGHVSAYDSSFEQLSSSWSQYEHQLGIATSQQLGTTKFYGIPSKDRLKLPYDLDIDGYPGISKPPPVPLPLLPPVTGGGETKPSKILPQDHTFQRVEPGVAEEVLNGIHKRYPSMDLEGILHGTLSERDACTGAIRMLDDAEKKKGKRKKDYLLALKQFDEKCLERIPAFNPSNVEIKAYKIVGIIGAIDTRKGDGIRDIWGVATYTGDGKIVTARHCIFHEDRKVKKARRKEVSKGNVLFQRISNPSKTYKVSFAANTNYYADNSIENDVLQLNIDQEIPDVKKPRFNLPPGIGTELTKLLVMGPIEYTQEESQDSGAWVERMRKGKLGGCVIENVTDNCLTHSCITDWRFSGTPMIRFAEVNAGDGIEILGLHTERGGKEGCPSRLGFGKKLNAGISSERISILTDLIVTNQYGSR</sequence>
<name>A0A450YLT3_9GAMM</name>
<organism evidence="1">
    <name type="scientific">Candidatus Kentrum sp. SD</name>
    <dbReference type="NCBI Taxonomy" id="2126332"/>
    <lineage>
        <taxon>Bacteria</taxon>
        <taxon>Pseudomonadati</taxon>
        <taxon>Pseudomonadota</taxon>
        <taxon>Gammaproteobacteria</taxon>
        <taxon>Candidatus Kentrum</taxon>
    </lineage>
</organism>
<evidence type="ECO:0008006" key="3">
    <source>
        <dbReference type="Google" id="ProtNLM"/>
    </source>
</evidence>
<dbReference type="EMBL" id="CAADFR010000122">
    <property type="protein sequence ID" value="VFK42459.1"/>
    <property type="molecule type" value="Genomic_DNA"/>
</dbReference>
<gene>
    <name evidence="2" type="ORF">BECKSD772E_GA0070983_111814</name>
    <name evidence="1" type="ORF">BECKSD772F_GA0070984_112213</name>
</gene>